<evidence type="ECO:0000313" key="2">
    <source>
        <dbReference type="Proteomes" id="UP001147760"/>
    </source>
</evidence>
<protein>
    <submittedName>
        <fullName evidence="1">Uncharacterized protein</fullName>
    </submittedName>
</protein>
<reference evidence="1" key="1">
    <citation type="submission" date="2022-12" db="EMBL/GenBank/DDBJ databases">
        <authorList>
            <person name="Petersen C."/>
        </authorList>
    </citation>
    <scope>NUCLEOTIDE SEQUENCE</scope>
    <source>
        <strain evidence="1">IBT 17660</strain>
    </source>
</reference>
<dbReference type="EMBL" id="JAPWDO010000004">
    <property type="protein sequence ID" value="KAJ5472298.1"/>
    <property type="molecule type" value="Genomic_DNA"/>
</dbReference>
<name>A0A9X0BMC2_9EURO</name>
<keyword evidence="2" id="KW-1185">Reference proteome</keyword>
<comment type="caution">
    <text evidence="1">The sequence shown here is derived from an EMBL/GenBank/DDBJ whole genome shotgun (WGS) entry which is preliminary data.</text>
</comment>
<evidence type="ECO:0000313" key="1">
    <source>
        <dbReference type="EMBL" id="KAJ5472298.1"/>
    </source>
</evidence>
<dbReference type="Proteomes" id="UP001147760">
    <property type="component" value="Unassembled WGS sequence"/>
</dbReference>
<organism evidence="1 2">
    <name type="scientific">Penicillium desertorum</name>
    <dbReference type="NCBI Taxonomy" id="1303715"/>
    <lineage>
        <taxon>Eukaryota</taxon>
        <taxon>Fungi</taxon>
        <taxon>Dikarya</taxon>
        <taxon>Ascomycota</taxon>
        <taxon>Pezizomycotina</taxon>
        <taxon>Eurotiomycetes</taxon>
        <taxon>Eurotiomycetidae</taxon>
        <taxon>Eurotiales</taxon>
        <taxon>Aspergillaceae</taxon>
        <taxon>Penicillium</taxon>
    </lineage>
</organism>
<dbReference type="AlphaFoldDB" id="A0A9X0BMC2"/>
<proteinExistence type="predicted"/>
<sequence length="105" mass="11761">MPYPVSVKEAIQEALLISSATPAGYLPKRIPAKLWRSWIMHNTGAPGSSTSVFFRGVWMRKMSDAATRARFMAVSYKQLAAPREACLMMPTRGNLPFQVVGEEEW</sequence>
<reference evidence="1" key="2">
    <citation type="journal article" date="2023" name="IMA Fungus">
        <title>Comparative genomic study of the Penicillium genus elucidates a diverse pangenome and 15 lateral gene transfer events.</title>
        <authorList>
            <person name="Petersen C."/>
            <person name="Sorensen T."/>
            <person name="Nielsen M.R."/>
            <person name="Sondergaard T.E."/>
            <person name="Sorensen J.L."/>
            <person name="Fitzpatrick D.A."/>
            <person name="Frisvad J.C."/>
            <person name="Nielsen K.L."/>
        </authorList>
    </citation>
    <scope>NUCLEOTIDE SEQUENCE</scope>
    <source>
        <strain evidence="1">IBT 17660</strain>
    </source>
</reference>
<accession>A0A9X0BMC2</accession>
<gene>
    <name evidence="1" type="ORF">N7530_006299</name>
</gene>
<dbReference type="OrthoDB" id="10595452at2759"/>